<feature type="domain" description="ChlI/MoxR AAA lid" evidence="6">
    <location>
        <begin position="583"/>
        <end position="647"/>
    </location>
</feature>
<dbReference type="InterPro" id="IPR027417">
    <property type="entry name" value="P-loop_NTPase"/>
</dbReference>
<dbReference type="Gene3D" id="1.10.8.80">
    <property type="entry name" value="Magnesium chelatase subunit I, C-Terminal domain"/>
    <property type="match status" value="1"/>
</dbReference>
<keyword evidence="1" id="KW-0547">Nucleotide-binding</keyword>
<comment type="similarity">
    <text evidence="3">Belongs to the MoxR family.</text>
</comment>
<accession>A0A5S9IL12</accession>
<dbReference type="InterPro" id="IPR011703">
    <property type="entry name" value="ATPase_AAA-3"/>
</dbReference>
<dbReference type="Pfam" id="PF17863">
    <property type="entry name" value="AAA_lid_2"/>
    <property type="match status" value="1"/>
</dbReference>
<sequence length="668" mass="73253">MSQDENTLGSQNSDDQNRNLAQNSESQNDEGVKKEDVDKDNEVSATDTPTNNLGNNESSAVQESDAASSTVEKIEDPEEEFDTPKAVKSVNDETISEESGVSAQSSPPEDTEQTSSETQQTEVQNTEETSSETSNSPSPKETQDRVPQENSLPDNENSEQNTSSDDETSASETQDTSSNDSEPVSEEQGASDGETSASEEQDACDDETSANEERDTSPDDSEPVNATPDTVQEPVEETSTQAQEDEKKETSSTTTQETEASTTQNQAAENVAPESSQPEKPATSTEQTDNDEISVQSTHSESHDTESKNVPVERKPMENTTAPTNTEEKDQEVIAKLQKAYKILKSEISKVIVGQERVIDEVLISIFSRGHCLLVGVPGLAKTKLISTLAQALSLSFSRIQFTPDLMPSDITGTEVIQEDKLSGQRQFKFLQGPIFANVVLADEINRTPPKTQAALLEAMQEHQVTAGGRKHTLPQPFFVLATQNPIEQEGTYPLPEAQLDRFMFNTLVEYPTEAEELQIMKMTTMGSDADISQVVSKEDIMELQKIVRRVPIGDHQIQYAMSFARMTRVTTPEAPDFIKNWLSWGAGPRASQYLIIGAKARAILRGRNYVSTEDIRAVAHPVLRHRIITNYSASAEGITPDKVIDKLIETIPDKAAEDGRLSEVLKS</sequence>
<feature type="compositionally biased region" description="Basic and acidic residues" evidence="4">
    <location>
        <begin position="30"/>
        <end position="42"/>
    </location>
</feature>
<reference evidence="7 8" key="1">
    <citation type="submission" date="2019-08" db="EMBL/GenBank/DDBJ databases">
        <title>Complete genome sequence of Candidatus Uab amorphum.</title>
        <authorList>
            <person name="Shiratori T."/>
            <person name="Suzuki S."/>
            <person name="Kakizawa Y."/>
            <person name="Ishida K."/>
        </authorList>
    </citation>
    <scope>NUCLEOTIDE SEQUENCE [LARGE SCALE GENOMIC DNA]</scope>
    <source>
        <strain evidence="7 8">SRT547</strain>
    </source>
</reference>
<dbReference type="PANTHER" id="PTHR42759:SF1">
    <property type="entry name" value="MAGNESIUM-CHELATASE SUBUNIT CHLD"/>
    <property type="match status" value="1"/>
</dbReference>
<dbReference type="KEGG" id="uam:UABAM_00888"/>
<gene>
    <name evidence="7" type="ORF">UABAM_00888</name>
</gene>
<dbReference type="GO" id="GO:0005524">
    <property type="term" value="F:ATP binding"/>
    <property type="evidence" value="ECO:0007669"/>
    <property type="project" value="UniProtKB-KW"/>
</dbReference>
<dbReference type="GO" id="GO:0016887">
    <property type="term" value="F:ATP hydrolysis activity"/>
    <property type="evidence" value="ECO:0007669"/>
    <property type="project" value="InterPro"/>
</dbReference>
<feature type="compositionally biased region" description="Polar residues" evidence="4">
    <location>
        <begin position="148"/>
        <end position="161"/>
    </location>
</feature>
<feature type="compositionally biased region" description="Polar residues" evidence="4">
    <location>
        <begin position="273"/>
        <end position="299"/>
    </location>
</feature>
<evidence type="ECO:0000259" key="6">
    <source>
        <dbReference type="Pfam" id="PF17863"/>
    </source>
</evidence>
<feature type="compositionally biased region" description="Polar residues" evidence="4">
    <location>
        <begin position="44"/>
        <end position="71"/>
    </location>
</feature>
<dbReference type="Gene3D" id="3.40.50.300">
    <property type="entry name" value="P-loop containing nucleotide triphosphate hydrolases"/>
    <property type="match status" value="1"/>
</dbReference>
<evidence type="ECO:0000313" key="7">
    <source>
        <dbReference type="EMBL" id="BBM82545.1"/>
    </source>
</evidence>
<dbReference type="PANTHER" id="PTHR42759">
    <property type="entry name" value="MOXR FAMILY PROTEIN"/>
    <property type="match status" value="1"/>
</dbReference>
<dbReference type="EMBL" id="AP019860">
    <property type="protein sequence ID" value="BBM82545.1"/>
    <property type="molecule type" value="Genomic_DNA"/>
</dbReference>
<evidence type="ECO:0000256" key="3">
    <source>
        <dbReference type="ARBA" id="ARBA00061607"/>
    </source>
</evidence>
<keyword evidence="2" id="KW-0067">ATP-binding</keyword>
<evidence type="ECO:0000256" key="2">
    <source>
        <dbReference type="ARBA" id="ARBA00022840"/>
    </source>
</evidence>
<dbReference type="CDD" id="cd00009">
    <property type="entry name" value="AAA"/>
    <property type="match status" value="1"/>
</dbReference>
<keyword evidence="8" id="KW-1185">Reference proteome</keyword>
<feature type="compositionally biased region" description="Acidic residues" evidence="4">
    <location>
        <begin position="197"/>
        <end position="210"/>
    </location>
</feature>
<dbReference type="SUPFAM" id="SSF52540">
    <property type="entry name" value="P-loop containing nucleoside triphosphate hydrolases"/>
    <property type="match status" value="1"/>
</dbReference>
<evidence type="ECO:0000256" key="1">
    <source>
        <dbReference type="ARBA" id="ARBA00022741"/>
    </source>
</evidence>
<dbReference type="AlphaFoldDB" id="A0A5S9IL12"/>
<dbReference type="Proteomes" id="UP000326354">
    <property type="component" value="Chromosome"/>
</dbReference>
<feature type="compositionally biased region" description="Basic and acidic residues" evidence="4">
    <location>
        <begin position="300"/>
        <end position="317"/>
    </location>
</feature>
<dbReference type="InterPro" id="IPR050764">
    <property type="entry name" value="CbbQ/NirQ/NorQ/GpvN"/>
</dbReference>
<evidence type="ECO:0000256" key="4">
    <source>
        <dbReference type="SAM" id="MobiDB-lite"/>
    </source>
</evidence>
<feature type="compositionally biased region" description="Polar residues" evidence="4">
    <location>
        <begin position="1"/>
        <end position="26"/>
    </location>
</feature>
<evidence type="ECO:0000259" key="5">
    <source>
        <dbReference type="Pfam" id="PF07726"/>
    </source>
</evidence>
<name>A0A5S9IL12_UABAM</name>
<feature type="domain" description="ATPase AAA-3" evidence="5">
    <location>
        <begin position="371"/>
        <end position="505"/>
    </location>
</feature>
<feature type="compositionally biased region" description="Low complexity" evidence="4">
    <location>
        <begin position="251"/>
        <end position="268"/>
    </location>
</feature>
<proteinExistence type="inferred from homology"/>
<dbReference type="FunFam" id="3.40.50.300:FF:000640">
    <property type="entry name" value="MoxR family ATPase"/>
    <property type="match status" value="1"/>
</dbReference>
<protein>
    <submittedName>
        <fullName evidence="7">ATPase AAA</fullName>
    </submittedName>
</protein>
<dbReference type="InterPro" id="IPR041628">
    <property type="entry name" value="ChlI/MoxR_AAA_lid"/>
</dbReference>
<feature type="region of interest" description="Disordered" evidence="4">
    <location>
        <begin position="1"/>
        <end position="330"/>
    </location>
</feature>
<organism evidence="7 8">
    <name type="scientific">Uabimicrobium amorphum</name>
    <dbReference type="NCBI Taxonomy" id="2596890"/>
    <lineage>
        <taxon>Bacteria</taxon>
        <taxon>Pseudomonadati</taxon>
        <taxon>Planctomycetota</taxon>
        <taxon>Candidatus Uabimicrobiia</taxon>
        <taxon>Candidatus Uabimicrobiales</taxon>
        <taxon>Candidatus Uabimicrobiaceae</taxon>
        <taxon>Candidatus Uabimicrobium</taxon>
    </lineage>
</organism>
<dbReference type="Pfam" id="PF07726">
    <property type="entry name" value="AAA_3"/>
    <property type="match status" value="1"/>
</dbReference>
<feature type="compositionally biased region" description="Low complexity" evidence="4">
    <location>
        <begin position="105"/>
        <end position="140"/>
    </location>
</feature>
<dbReference type="RefSeq" id="WP_261343962.1">
    <property type="nucleotide sequence ID" value="NZ_AP019860.1"/>
</dbReference>
<evidence type="ECO:0000313" key="8">
    <source>
        <dbReference type="Proteomes" id="UP000326354"/>
    </source>
</evidence>